<evidence type="ECO:0000313" key="2">
    <source>
        <dbReference type="Proteomes" id="UP000322917"/>
    </source>
</evidence>
<dbReference type="AlphaFoldDB" id="A0A1M6DWH2"/>
<dbReference type="RefSeq" id="WP_149733858.1">
    <property type="nucleotide sequence ID" value="NZ_FQZD01000007.1"/>
</dbReference>
<dbReference type="Proteomes" id="UP000322917">
    <property type="component" value="Unassembled WGS sequence"/>
</dbReference>
<gene>
    <name evidence="1" type="ORF">SAMN02745170_01026</name>
</gene>
<sequence length="150" mass="17965">MSNLQYRLFSEENSFPVLYHYEHISEEEVIARFACDYFVKDGVLYEKTACATGPLSYIIYIRQVEDITTTYTDNMRFNEASIPLEIRHYQENADLYPLLFINEYKDHLQAALRLQSDFFMWQGREWRKTSAEIDEDRKVYVLYAEPEAKE</sequence>
<keyword evidence="2" id="KW-1185">Reference proteome</keyword>
<dbReference type="OrthoDB" id="1682087at2"/>
<proteinExistence type="predicted"/>
<evidence type="ECO:0000313" key="1">
    <source>
        <dbReference type="EMBL" id="SHI77525.1"/>
    </source>
</evidence>
<protein>
    <submittedName>
        <fullName evidence="1">Uncharacterized protein</fullName>
    </submittedName>
</protein>
<organism evidence="1 2">
    <name type="scientific">Propionispora hippei DSM 15287</name>
    <dbReference type="NCBI Taxonomy" id="1123003"/>
    <lineage>
        <taxon>Bacteria</taxon>
        <taxon>Bacillati</taxon>
        <taxon>Bacillota</taxon>
        <taxon>Negativicutes</taxon>
        <taxon>Selenomonadales</taxon>
        <taxon>Sporomusaceae</taxon>
        <taxon>Propionispora</taxon>
    </lineage>
</organism>
<accession>A0A1M6DWH2</accession>
<reference evidence="1 2" key="1">
    <citation type="submission" date="2016-11" db="EMBL/GenBank/DDBJ databases">
        <authorList>
            <person name="Varghese N."/>
            <person name="Submissions S."/>
        </authorList>
    </citation>
    <scope>NUCLEOTIDE SEQUENCE [LARGE SCALE GENOMIC DNA]</scope>
    <source>
        <strain evidence="1 2">DSM 15287</strain>
    </source>
</reference>
<name>A0A1M6DWH2_9FIRM</name>
<dbReference type="EMBL" id="FQZD01000007">
    <property type="protein sequence ID" value="SHI77525.1"/>
    <property type="molecule type" value="Genomic_DNA"/>
</dbReference>